<dbReference type="Proteomes" id="UP001596114">
    <property type="component" value="Unassembled WGS sequence"/>
</dbReference>
<dbReference type="RefSeq" id="WP_377316268.1">
    <property type="nucleotide sequence ID" value="NZ_JBHSNF010000001.1"/>
</dbReference>
<evidence type="ECO:0000313" key="3">
    <source>
        <dbReference type="EMBL" id="MFC5524248.1"/>
    </source>
</evidence>
<protein>
    <submittedName>
        <fullName evidence="3">Transporter</fullName>
    </submittedName>
</protein>
<feature type="region of interest" description="Disordered" evidence="1">
    <location>
        <begin position="60"/>
        <end position="80"/>
    </location>
</feature>
<evidence type="ECO:0000256" key="2">
    <source>
        <dbReference type="SAM" id="SignalP"/>
    </source>
</evidence>
<feature type="chain" id="PRO_5046439127" evidence="2">
    <location>
        <begin position="25"/>
        <end position="351"/>
    </location>
</feature>
<dbReference type="EMBL" id="JBHSNF010000001">
    <property type="protein sequence ID" value="MFC5524248.1"/>
    <property type="molecule type" value="Genomic_DNA"/>
</dbReference>
<reference evidence="4" key="1">
    <citation type="journal article" date="2019" name="Int. J. Syst. Evol. Microbiol.">
        <title>The Global Catalogue of Microorganisms (GCM) 10K type strain sequencing project: providing services to taxonomists for standard genome sequencing and annotation.</title>
        <authorList>
            <consortium name="The Broad Institute Genomics Platform"/>
            <consortium name="The Broad Institute Genome Sequencing Center for Infectious Disease"/>
            <person name="Wu L."/>
            <person name="Ma J."/>
        </authorList>
    </citation>
    <scope>NUCLEOTIDE SEQUENCE [LARGE SCALE GENOMIC DNA]</scope>
    <source>
        <strain evidence="4">CGMCC 1.16619</strain>
    </source>
</reference>
<sequence length="351" mass="37004">MAIKTWAAVLGVVALGGMPVAARACATCGCTLSTDAATGYTTESGWRLNLDDTFIDQSQLRHGSGKATPQQVVDQPSDPLAGGGEIEKGTISRYINLGVAYRINADWGFNLVLPYVLRSHTTYGDHEQPYVAAQTAPDQVSGARVSGIGDVKLLASYQGFLPTHNFGVQMGVKLATGDYGGETEGGTVVGHPTSFRSGPARGEALDTSLQAGTGSTDLIVGAYYYQPVSQDFDAFVNGQFQAAVSQRLDAPGADFRPGNLASMSLGLRYEAHANWVPQLQINVQHKGADQGALADRTDSAGTVAYLSPGISATLGRNIQAYAFVQVPIYSRLSGYQLFPRWTGTVGVSMAL</sequence>
<keyword evidence="4" id="KW-1185">Reference proteome</keyword>
<keyword evidence="2" id="KW-0732">Signal</keyword>
<gene>
    <name evidence="3" type="ORF">ACFPPA_00685</name>
</gene>
<name>A0ABW0QHJ2_9GAMM</name>
<evidence type="ECO:0000256" key="1">
    <source>
        <dbReference type="SAM" id="MobiDB-lite"/>
    </source>
</evidence>
<organism evidence="3 4">
    <name type="scientific">Rhodanobacter ginsengisoli</name>
    <dbReference type="NCBI Taxonomy" id="418646"/>
    <lineage>
        <taxon>Bacteria</taxon>
        <taxon>Pseudomonadati</taxon>
        <taxon>Pseudomonadota</taxon>
        <taxon>Gammaproteobacteria</taxon>
        <taxon>Lysobacterales</taxon>
        <taxon>Rhodanobacteraceae</taxon>
        <taxon>Rhodanobacter</taxon>
    </lineage>
</organism>
<comment type="caution">
    <text evidence="3">The sequence shown here is derived from an EMBL/GenBank/DDBJ whole genome shotgun (WGS) entry which is preliminary data.</text>
</comment>
<feature type="signal peptide" evidence="2">
    <location>
        <begin position="1"/>
        <end position="24"/>
    </location>
</feature>
<accession>A0ABW0QHJ2</accession>
<evidence type="ECO:0000313" key="4">
    <source>
        <dbReference type="Proteomes" id="UP001596114"/>
    </source>
</evidence>
<feature type="compositionally biased region" description="Polar residues" evidence="1">
    <location>
        <begin position="60"/>
        <end position="74"/>
    </location>
</feature>
<proteinExistence type="predicted"/>